<accession>A0AA38LTA8</accession>
<evidence type="ECO:0000313" key="2">
    <source>
        <dbReference type="EMBL" id="KAI9633194.1"/>
    </source>
</evidence>
<comment type="caution">
    <text evidence="2">The sequence shown here is derived from an EMBL/GenBank/DDBJ whole genome shotgun (WGS) entry which is preliminary data.</text>
</comment>
<dbReference type="RefSeq" id="XP_052942971.1">
    <property type="nucleotide sequence ID" value="XM_053087703.1"/>
</dbReference>
<gene>
    <name evidence="2" type="ORF">MKK02DRAFT_29077</name>
</gene>
<proteinExistence type="predicted"/>
<protein>
    <submittedName>
        <fullName evidence="2">Uncharacterized protein</fullName>
    </submittedName>
</protein>
<feature type="compositionally biased region" description="Acidic residues" evidence="1">
    <location>
        <begin position="27"/>
        <end position="53"/>
    </location>
</feature>
<feature type="region of interest" description="Disordered" evidence="1">
    <location>
        <begin position="1"/>
        <end position="85"/>
    </location>
</feature>
<dbReference type="Proteomes" id="UP001164286">
    <property type="component" value="Unassembled WGS sequence"/>
</dbReference>
<evidence type="ECO:0000256" key="1">
    <source>
        <dbReference type="SAM" id="MobiDB-lite"/>
    </source>
</evidence>
<evidence type="ECO:0000313" key="3">
    <source>
        <dbReference type="Proteomes" id="UP001164286"/>
    </source>
</evidence>
<dbReference type="GeneID" id="77726908"/>
<keyword evidence="3" id="KW-1185">Reference proteome</keyword>
<dbReference type="AlphaFoldDB" id="A0AA38LTA8"/>
<dbReference type="EMBL" id="JAKWFO010000011">
    <property type="protein sequence ID" value="KAI9633194.1"/>
    <property type="molecule type" value="Genomic_DNA"/>
</dbReference>
<feature type="region of interest" description="Disordered" evidence="1">
    <location>
        <begin position="306"/>
        <end position="345"/>
    </location>
</feature>
<organism evidence="2 3">
    <name type="scientific">Dioszegia hungarica</name>
    <dbReference type="NCBI Taxonomy" id="4972"/>
    <lineage>
        <taxon>Eukaryota</taxon>
        <taxon>Fungi</taxon>
        <taxon>Dikarya</taxon>
        <taxon>Basidiomycota</taxon>
        <taxon>Agaricomycotina</taxon>
        <taxon>Tremellomycetes</taxon>
        <taxon>Tremellales</taxon>
        <taxon>Bulleribasidiaceae</taxon>
        <taxon>Dioszegia</taxon>
    </lineage>
</organism>
<name>A0AA38LTA8_9TREE</name>
<feature type="compositionally biased region" description="Basic and acidic residues" evidence="1">
    <location>
        <begin position="323"/>
        <end position="345"/>
    </location>
</feature>
<reference evidence="2" key="1">
    <citation type="journal article" date="2022" name="G3 (Bethesda)">
        <title>High quality genome of the basidiomycete yeast Dioszegia hungarica PDD-24b-2 isolated from cloud water.</title>
        <authorList>
            <person name="Jarrige D."/>
            <person name="Haridas S."/>
            <person name="Bleykasten-Grosshans C."/>
            <person name="Joly M."/>
            <person name="Nadalig T."/>
            <person name="Sancelme M."/>
            <person name="Vuilleumier S."/>
            <person name="Grigoriev I.V."/>
            <person name="Amato P."/>
            <person name="Bringel F."/>
        </authorList>
    </citation>
    <scope>NUCLEOTIDE SEQUENCE</scope>
    <source>
        <strain evidence="2">PDD-24b-2</strain>
    </source>
</reference>
<sequence>MSRKKRTTASTSTDSRPGGGTRRSDRDPDEEWDSDDFEWVETADSEGEVESESEYYFLSSSPGGRSKSGQPPSSNGSRGGDRSGDVDQILSEAYLGGDIDSDEAWIMLQAMLRKERRAEKSVAATYLFHIERLKRGAGLLPAHYDDGTDVTYETLNEDLEQGLEKLRSDFPTSQAGLRDSYAEYQWLSRQVWESAPGLTGSPESLFQKMEAENPELATVSRTEIMVFLTDNPVARTDEYATEATSWRSGTDTMKTLLQKVHDFEAQQKEGNRELLSVLEEEKEVLRSIWARERWKEHSESTVAPLAMAGRSVSSSRQKRSRSMRSEDKRYHTKKSRQEMEAARLY</sequence>